<gene>
    <name evidence="1" type="ORF">DCHRY22_LOCUS5130</name>
</gene>
<dbReference type="AlphaFoldDB" id="A0A8J2QRU9"/>
<dbReference type="Pfam" id="PF01359">
    <property type="entry name" value="Transposase_1"/>
    <property type="match status" value="1"/>
</dbReference>
<comment type="caution">
    <text evidence="1">The sequence shown here is derived from an EMBL/GenBank/DDBJ whole genome shotgun (WGS) entry which is preliminary data.</text>
</comment>
<evidence type="ECO:0000313" key="1">
    <source>
        <dbReference type="EMBL" id="CAG9564091.1"/>
    </source>
</evidence>
<dbReference type="EMBL" id="CAKASE010000050">
    <property type="protein sequence ID" value="CAG9564091.1"/>
    <property type="molecule type" value="Genomic_DNA"/>
</dbReference>
<dbReference type="InterPro" id="IPR001888">
    <property type="entry name" value="Transposase_1"/>
</dbReference>
<dbReference type="Proteomes" id="UP000789524">
    <property type="component" value="Unassembled WGS sequence"/>
</dbReference>
<accession>A0A8J2QRU9</accession>
<reference evidence="1" key="1">
    <citation type="submission" date="2021-09" db="EMBL/GenBank/DDBJ databases">
        <authorList>
            <person name="Martin H S."/>
        </authorList>
    </citation>
    <scope>NUCLEOTIDE SEQUENCE</scope>
</reference>
<proteinExistence type="predicted"/>
<keyword evidence="2" id="KW-1185">Reference proteome</keyword>
<dbReference type="OrthoDB" id="7299127at2759"/>
<sequence>MSRAEDRKNAAGVIHYSFLRPGETITAEKYCQYINEMNDNLARGMPYLQPPLLTLSFFIRSPRDFSVDLLRQSNGNLTGLLIILESFKLAGEGRNRDLLIPLFQDDSGIDSDDAERARAQLNLRGLIQLTESSSSDEEPMLKEPWIRTTKRRFDEQLRNMEEGRLEREVLIPLKPWRSYCDDASLPSTPDRSSPPLYEVELTASDEDDDASVLELVIPVQTRYRIGTPQNAIAASIFCSLLCCLLAPARHVWQAELAEWRGAAPEPVSRASAPGEVTRVLVHPATYITIRTHSPQPPTPTSTHAIYSANYIQPNSNGTRDTRCISEIEVAGCVWGRRARVRPLQALGRTAGMLATQRSQSCNEEGAFFGARALRRPRGKGSGSPPC</sequence>
<protein>
    <submittedName>
        <fullName evidence="1">(African queen) hypothetical protein</fullName>
    </submittedName>
</protein>
<name>A0A8J2QRU9_9NEOP</name>
<evidence type="ECO:0000313" key="2">
    <source>
        <dbReference type="Proteomes" id="UP000789524"/>
    </source>
</evidence>
<organism evidence="1 2">
    <name type="scientific">Danaus chrysippus</name>
    <name type="common">African queen</name>
    <dbReference type="NCBI Taxonomy" id="151541"/>
    <lineage>
        <taxon>Eukaryota</taxon>
        <taxon>Metazoa</taxon>
        <taxon>Ecdysozoa</taxon>
        <taxon>Arthropoda</taxon>
        <taxon>Hexapoda</taxon>
        <taxon>Insecta</taxon>
        <taxon>Pterygota</taxon>
        <taxon>Neoptera</taxon>
        <taxon>Endopterygota</taxon>
        <taxon>Lepidoptera</taxon>
        <taxon>Glossata</taxon>
        <taxon>Ditrysia</taxon>
        <taxon>Papilionoidea</taxon>
        <taxon>Nymphalidae</taxon>
        <taxon>Danainae</taxon>
        <taxon>Danaini</taxon>
        <taxon>Danaina</taxon>
        <taxon>Danaus</taxon>
        <taxon>Anosia</taxon>
    </lineage>
</organism>